<organism evidence="10 11">
    <name type="scientific">Deinococcus lacus</name>
    <dbReference type="NCBI Taxonomy" id="392561"/>
    <lineage>
        <taxon>Bacteria</taxon>
        <taxon>Thermotogati</taxon>
        <taxon>Deinococcota</taxon>
        <taxon>Deinococci</taxon>
        <taxon>Deinococcales</taxon>
        <taxon>Deinococcaceae</taxon>
        <taxon>Deinococcus</taxon>
    </lineage>
</organism>
<dbReference type="Proteomes" id="UP001596297">
    <property type="component" value="Unassembled WGS sequence"/>
</dbReference>
<keyword evidence="4 8" id="KW-0812">Transmembrane</keyword>
<feature type="domain" description="Na+/H+ antiporter MnhB subunit-related protein" evidence="9">
    <location>
        <begin position="51"/>
        <end position="168"/>
    </location>
</feature>
<keyword evidence="3" id="KW-1003">Cell membrane</keyword>
<evidence type="ECO:0000256" key="8">
    <source>
        <dbReference type="SAM" id="Phobius"/>
    </source>
</evidence>
<evidence type="ECO:0000313" key="11">
    <source>
        <dbReference type="Proteomes" id="UP001596297"/>
    </source>
</evidence>
<comment type="caution">
    <text evidence="10">The sequence shown here is derived from an EMBL/GenBank/DDBJ whole genome shotgun (WGS) entry which is preliminary data.</text>
</comment>
<proteinExistence type="inferred from homology"/>
<evidence type="ECO:0000256" key="5">
    <source>
        <dbReference type="ARBA" id="ARBA00022989"/>
    </source>
</evidence>
<evidence type="ECO:0000256" key="7">
    <source>
        <dbReference type="SAM" id="MobiDB-lite"/>
    </source>
</evidence>
<comment type="similarity">
    <text evidence="2">Belongs to the CPA3 antiporters (TC 2.A.63) subunit B family.</text>
</comment>
<evidence type="ECO:0000259" key="9">
    <source>
        <dbReference type="Pfam" id="PF04039"/>
    </source>
</evidence>
<keyword evidence="6 8" id="KW-0472">Membrane</keyword>
<feature type="transmembrane region" description="Helical" evidence="8">
    <location>
        <begin position="55"/>
        <end position="72"/>
    </location>
</feature>
<dbReference type="PANTHER" id="PTHR33932">
    <property type="entry name" value="NA(+)/H(+) ANTIPORTER SUBUNIT B"/>
    <property type="match status" value="1"/>
</dbReference>
<sequence>MTPMPKRPGTAGKSALPGKLERAKPGRVRHQGGAQSTGRAAIPPSVQNDPILRSVTRPAFALIMLLTLLLFWRGHQAPGGGFVGGAMTVCAVLLYRIAVGTSPLKFSPARLIPWGLGLSFMTGFVPYLLGKPFLKSDYGYLTTALTGEFEWASALLFDLGVFLLVIGGGLSIAFALIEVEPTEEVD</sequence>
<comment type="subcellular location">
    <subcellularLocation>
        <location evidence="1">Cell membrane</location>
        <topology evidence="1">Multi-pass membrane protein</topology>
    </subcellularLocation>
</comment>
<evidence type="ECO:0000313" key="10">
    <source>
        <dbReference type="EMBL" id="MFC6592838.1"/>
    </source>
</evidence>
<evidence type="ECO:0000256" key="3">
    <source>
        <dbReference type="ARBA" id="ARBA00022475"/>
    </source>
</evidence>
<dbReference type="PANTHER" id="PTHR33932:SF4">
    <property type="entry name" value="NA(+)_H(+) ANTIPORTER SUBUNIT B"/>
    <property type="match status" value="1"/>
</dbReference>
<reference evidence="11" key="1">
    <citation type="journal article" date="2019" name="Int. J. Syst. Evol. Microbiol.">
        <title>The Global Catalogue of Microorganisms (GCM) 10K type strain sequencing project: providing services to taxonomists for standard genome sequencing and annotation.</title>
        <authorList>
            <consortium name="The Broad Institute Genomics Platform"/>
            <consortium name="The Broad Institute Genome Sequencing Center for Infectious Disease"/>
            <person name="Wu L."/>
            <person name="Ma J."/>
        </authorList>
    </citation>
    <scope>NUCLEOTIDE SEQUENCE [LARGE SCALE GENOMIC DNA]</scope>
    <source>
        <strain evidence="11">CGMCC 1.15772</strain>
    </source>
</reference>
<gene>
    <name evidence="10" type="ORF">ACFP81_13090</name>
</gene>
<dbReference type="EMBL" id="JBHSWD010000002">
    <property type="protein sequence ID" value="MFC6592838.1"/>
    <property type="molecule type" value="Genomic_DNA"/>
</dbReference>
<keyword evidence="11" id="KW-1185">Reference proteome</keyword>
<keyword evidence="5 8" id="KW-1133">Transmembrane helix</keyword>
<evidence type="ECO:0000256" key="2">
    <source>
        <dbReference type="ARBA" id="ARBA00009425"/>
    </source>
</evidence>
<evidence type="ECO:0000256" key="6">
    <source>
        <dbReference type="ARBA" id="ARBA00023136"/>
    </source>
</evidence>
<accession>A0ABW1YHB1</accession>
<feature type="transmembrane region" description="Helical" evidence="8">
    <location>
        <begin position="79"/>
        <end position="99"/>
    </location>
</feature>
<name>A0ABW1YHB1_9DEIO</name>
<dbReference type="InterPro" id="IPR007182">
    <property type="entry name" value="MnhB"/>
</dbReference>
<evidence type="ECO:0000256" key="1">
    <source>
        <dbReference type="ARBA" id="ARBA00004651"/>
    </source>
</evidence>
<feature type="transmembrane region" description="Helical" evidence="8">
    <location>
        <begin position="151"/>
        <end position="177"/>
    </location>
</feature>
<protein>
    <submittedName>
        <fullName evidence="10">MnhB domain-containing protein</fullName>
    </submittedName>
</protein>
<dbReference type="Pfam" id="PF04039">
    <property type="entry name" value="MnhB"/>
    <property type="match status" value="1"/>
</dbReference>
<evidence type="ECO:0000256" key="4">
    <source>
        <dbReference type="ARBA" id="ARBA00022692"/>
    </source>
</evidence>
<dbReference type="InterPro" id="IPR050622">
    <property type="entry name" value="CPA3_antiporter_subunitB"/>
</dbReference>
<dbReference type="RefSeq" id="WP_380083960.1">
    <property type="nucleotide sequence ID" value="NZ_JBHSWD010000002.1"/>
</dbReference>
<feature type="region of interest" description="Disordered" evidence="7">
    <location>
        <begin position="1"/>
        <end position="42"/>
    </location>
</feature>
<feature type="transmembrane region" description="Helical" evidence="8">
    <location>
        <begin position="111"/>
        <end position="130"/>
    </location>
</feature>